<dbReference type="RefSeq" id="WP_015410680.1">
    <property type="nucleotide sequence ID" value="NC_020388.1"/>
</dbReference>
<evidence type="ECO:0000256" key="2">
    <source>
        <dbReference type="ARBA" id="ARBA00022490"/>
    </source>
</evidence>
<dbReference type="GO" id="GO:0003723">
    <property type="term" value="F:RNA binding"/>
    <property type="evidence" value="ECO:0007669"/>
    <property type="project" value="UniProtKB-UniRule"/>
</dbReference>
<protein>
    <recommendedName>
        <fullName evidence="6">Probable transcription termination protein NusA</fullName>
    </recommendedName>
</protein>
<dbReference type="AlphaFoldDB" id="M1XLL9"/>
<dbReference type="eggNOG" id="arCOG01760">
    <property type="taxonomic scope" value="Archaea"/>
</dbReference>
<reference evidence="9 10" key="1">
    <citation type="journal article" date="2013" name="Genome Announc.">
        <title>Genome of the haloarchaeon Natronomonas moolapensis, a neutrophilic member of a previously haloalkaliphilic genus.</title>
        <authorList>
            <person name="Dyall-Smith M.L."/>
            <person name="Pfeiffer F."/>
            <person name="Oberwinkler T."/>
            <person name="Klee K."/>
            <person name="Rampp M."/>
            <person name="Palm P."/>
            <person name="Gross K."/>
            <person name="Schuster S.C."/>
            <person name="Oesterhelt D."/>
        </authorList>
    </citation>
    <scope>NUCLEOTIDE SEQUENCE [LARGE SCALE GENOMIC DNA]</scope>
    <source>
        <strain evidence="10">DSM 18674 / JCM 14361 / 8.8.11</strain>
    </source>
</reference>
<evidence type="ECO:0000256" key="3">
    <source>
        <dbReference type="ARBA" id="ARBA00022884"/>
    </source>
</evidence>
<dbReference type="HOGENOM" id="CLU_131906_0_0_2"/>
<keyword evidence="1 6" id="KW-0806">Transcription termination</keyword>
<name>M1XLL9_NATM8</name>
<dbReference type="CDD" id="cd22531">
    <property type="entry name" value="KH-II_NusA_arch_rpt2"/>
    <property type="match status" value="1"/>
</dbReference>
<dbReference type="HAMAP" id="MF_00945_A">
    <property type="entry name" value="NusA_A"/>
    <property type="match status" value="1"/>
</dbReference>
<evidence type="ECO:0000256" key="7">
    <source>
        <dbReference type="PROSITE-ProRule" id="PRU00117"/>
    </source>
</evidence>
<dbReference type="InterPro" id="IPR015946">
    <property type="entry name" value="KH_dom-like_a/b"/>
</dbReference>
<evidence type="ECO:0000259" key="8">
    <source>
        <dbReference type="Pfam" id="PF26594"/>
    </source>
</evidence>
<keyword evidence="2 6" id="KW-0963">Cytoplasm</keyword>
<dbReference type="SUPFAM" id="SSF54814">
    <property type="entry name" value="Prokaryotic type KH domain (KH-domain type II)"/>
    <property type="match status" value="2"/>
</dbReference>
<organism evidence="9 10">
    <name type="scientific">Natronomonas moolapensis (strain DSM 18674 / CECT 7526 / JCM 14361 / 8.8.11)</name>
    <dbReference type="NCBI Taxonomy" id="268739"/>
    <lineage>
        <taxon>Archaea</taxon>
        <taxon>Methanobacteriati</taxon>
        <taxon>Methanobacteriota</taxon>
        <taxon>Stenosarchaea group</taxon>
        <taxon>Halobacteria</taxon>
        <taxon>Halobacteriales</taxon>
        <taxon>Natronomonadaceae</taxon>
        <taxon>Natronomonas</taxon>
    </lineage>
</organism>
<dbReference type="PROSITE" id="PS50084">
    <property type="entry name" value="KH_TYPE_1"/>
    <property type="match status" value="1"/>
</dbReference>
<keyword evidence="3 7" id="KW-0694">RNA-binding</keyword>
<keyword evidence="9" id="KW-0251">Elongation factor</keyword>
<dbReference type="EMBL" id="HF582854">
    <property type="protein sequence ID" value="CCQ37953.1"/>
    <property type="molecule type" value="Genomic_DNA"/>
</dbReference>
<keyword evidence="9" id="KW-0648">Protein biosynthesis</keyword>
<comment type="subcellular location">
    <subcellularLocation>
        <location evidence="6">Cytoplasm</location>
    </subcellularLocation>
</comment>
<keyword evidence="5 6" id="KW-0804">Transcription</keyword>
<dbReference type="Gene3D" id="3.30.300.20">
    <property type="match status" value="2"/>
</dbReference>
<evidence type="ECO:0000256" key="1">
    <source>
        <dbReference type="ARBA" id="ARBA00022472"/>
    </source>
</evidence>
<feature type="domain" description="NusA-like second KH" evidence="8">
    <location>
        <begin position="75"/>
        <end position="137"/>
    </location>
</feature>
<dbReference type="Proteomes" id="UP000011867">
    <property type="component" value="Chromosome"/>
</dbReference>
<evidence type="ECO:0000256" key="4">
    <source>
        <dbReference type="ARBA" id="ARBA00023015"/>
    </source>
</evidence>
<dbReference type="InterPro" id="IPR058582">
    <property type="entry name" value="KH_NusA_2nd"/>
</dbReference>
<dbReference type="GO" id="GO:0006353">
    <property type="term" value="P:DNA-templated transcription termination"/>
    <property type="evidence" value="ECO:0007669"/>
    <property type="project" value="UniProtKB-UniRule"/>
</dbReference>
<comment type="function">
    <text evidence="6">Participates in transcription termination.</text>
</comment>
<dbReference type="Pfam" id="PF26594">
    <property type="entry name" value="KH_NusA_2nd"/>
    <property type="match status" value="1"/>
</dbReference>
<dbReference type="PANTHER" id="PTHR22648:SF0">
    <property type="entry name" value="TRANSCRIPTION TERMINATION_ANTITERMINATION PROTEIN NUSA"/>
    <property type="match status" value="1"/>
</dbReference>
<dbReference type="STRING" id="268739.Nmlp_3841"/>
<comment type="similarity">
    <text evidence="6">Belongs to the NusA family.</text>
</comment>
<dbReference type="NCBIfam" id="TIGR01952">
    <property type="entry name" value="nusA_arch"/>
    <property type="match status" value="1"/>
</dbReference>
<sequence>MPVTLSDEARRYIALFDDETDVPAIDCLVDEDRLAFVVPVGTMGQAIGPDGDHVRRVESVLGRDVTIVENADTAADFVANALAPAAVYNVTISENDTTVAYAEVDTEDRGVAIGSDGRRIDLARRLAKRHFDVDEIELT</sequence>
<dbReference type="InterPro" id="IPR009019">
    <property type="entry name" value="KH_sf_prok-type"/>
</dbReference>
<proteinExistence type="inferred from homology"/>
<dbReference type="InterPro" id="IPR030842">
    <property type="entry name" value="TF_NusA_bacterial"/>
</dbReference>
<dbReference type="GO" id="GO:0031564">
    <property type="term" value="P:transcription antitermination"/>
    <property type="evidence" value="ECO:0007669"/>
    <property type="project" value="InterPro"/>
</dbReference>
<dbReference type="GeneID" id="14652886"/>
<keyword evidence="4 6" id="KW-0805">Transcription regulation</keyword>
<dbReference type="InterPro" id="IPR010212">
    <property type="entry name" value="NusA_arc"/>
</dbReference>
<keyword evidence="10" id="KW-1185">Reference proteome</keyword>
<dbReference type="GO" id="GO:0005829">
    <property type="term" value="C:cytosol"/>
    <property type="evidence" value="ECO:0007669"/>
    <property type="project" value="TreeGrafter"/>
</dbReference>
<dbReference type="GO" id="GO:0003746">
    <property type="term" value="F:translation elongation factor activity"/>
    <property type="evidence" value="ECO:0007669"/>
    <property type="project" value="UniProtKB-KW"/>
</dbReference>
<dbReference type="OrthoDB" id="4116at2157"/>
<evidence type="ECO:0000256" key="5">
    <source>
        <dbReference type="ARBA" id="ARBA00023163"/>
    </source>
</evidence>
<dbReference type="KEGG" id="nmo:Nmlp_3841"/>
<evidence type="ECO:0000256" key="6">
    <source>
        <dbReference type="HAMAP-Rule" id="MF_00945"/>
    </source>
</evidence>
<evidence type="ECO:0000313" key="10">
    <source>
        <dbReference type="Proteomes" id="UP000011867"/>
    </source>
</evidence>
<dbReference type="PANTHER" id="PTHR22648">
    <property type="entry name" value="TRANSCRIPTION TERMINATION FACTOR NUSA"/>
    <property type="match status" value="1"/>
</dbReference>
<accession>M1XLL9</accession>
<evidence type="ECO:0000313" key="9">
    <source>
        <dbReference type="EMBL" id="CCQ37953.1"/>
    </source>
</evidence>
<gene>
    <name evidence="6 9" type="primary">nusA</name>
    <name evidence="9" type="ordered locus">Nmlp_3841</name>
</gene>